<dbReference type="HOGENOM" id="CLU_1118549_0_0_7"/>
<organism evidence="2 3">
    <name type="scientific">Campylobacter hominis (strain ATCC BAA-381 / DSM 21671 / CCUG 45161 / LMG 19568 / NCTC 13146 / CH001A)</name>
    <dbReference type="NCBI Taxonomy" id="360107"/>
    <lineage>
        <taxon>Bacteria</taxon>
        <taxon>Pseudomonadati</taxon>
        <taxon>Campylobacterota</taxon>
        <taxon>Epsilonproteobacteria</taxon>
        <taxon>Campylobacterales</taxon>
        <taxon>Campylobacteraceae</taxon>
        <taxon>Campylobacter</taxon>
    </lineage>
</organism>
<dbReference type="STRING" id="360107.CHAB381_0598"/>
<dbReference type="EMBL" id="CP000776">
    <property type="protein sequence ID" value="ABS51832.1"/>
    <property type="molecule type" value="Genomic_DNA"/>
</dbReference>
<proteinExistence type="predicted"/>
<reference evidence="3" key="1">
    <citation type="submission" date="2007-07" db="EMBL/GenBank/DDBJ databases">
        <title>Complete genome sequence of Campylobacter hominis ATCC BAA-381, a commensal isolated from the human gastrointestinal tract.</title>
        <authorList>
            <person name="Fouts D.E."/>
            <person name="Mongodin E.F."/>
            <person name="Puiu D."/>
            <person name="Sebastian Y."/>
            <person name="Miller W.G."/>
            <person name="Mandrell R.E."/>
            <person name="Nelson K.E."/>
        </authorList>
    </citation>
    <scope>NUCLEOTIDE SEQUENCE [LARGE SCALE GENOMIC DNA]</scope>
    <source>
        <strain evidence="3">ATCC BAA-381 / LMG 19568 / NCTC 13146 / CH001A</strain>
    </source>
</reference>
<evidence type="ECO:0000313" key="3">
    <source>
        <dbReference type="Proteomes" id="UP000002407"/>
    </source>
</evidence>
<feature type="transmembrane region" description="Helical" evidence="1">
    <location>
        <begin position="35"/>
        <end position="54"/>
    </location>
</feature>
<dbReference type="AlphaFoldDB" id="A7I0Z4"/>
<protein>
    <submittedName>
        <fullName evidence="2">Uncharacterized protein</fullName>
    </submittedName>
</protein>
<dbReference type="Proteomes" id="UP000002407">
    <property type="component" value="Chromosome"/>
</dbReference>
<keyword evidence="3" id="KW-1185">Reference proteome</keyword>
<dbReference type="eggNOG" id="ENOG5032PF1">
    <property type="taxonomic scope" value="Bacteria"/>
</dbReference>
<evidence type="ECO:0000256" key="1">
    <source>
        <dbReference type="SAM" id="Phobius"/>
    </source>
</evidence>
<keyword evidence="1" id="KW-1133">Transmembrane helix</keyword>
<name>A7I0Z4_CAMHC</name>
<dbReference type="KEGG" id="cha:CHAB381_0598"/>
<gene>
    <name evidence="2" type="ordered locus">CHAB381_0598</name>
</gene>
<evidence type="ECO:0000313" key="2">
    <source>
        <dbReference type="EMBL" id="ABS51832.1"/>
    </source>
</evidence>
<sequence length="247" mass="29524">MENFENWNKKKFDKNLNNAKRNYDLEPIVLLNHDVSIEFIRAITIIIFIVVNLLLPTGSWHIKIFNIVFWLPFLQSSIKRYKTHKNSKFIFSKDFIRQTNDGNIDIKINLYQILKIQKIKQIFNTDARKEMIYRNKYGDKAIMFGNIFVVIIIAIFIFIWFFGIIVVKKEPLGLIILFLAFIFIIVWFLLPQFIYHIKSGGLKNWLNDTLEIQTQDEVIFVVIANNNEYNELKEYFLSRLNINIYKI</sequence>
<feature type="transmembrane region" description="Helical" evidence="1">
    <location>
        <begin position="141"/>
        <end position="166"/>
    </location>
</feature>
<accession>A7I0Z4</accession>
<dbReference type="RefSeq" id="WP_012108472.1">
    <property type="nucleotide sequence ID" value="NC_009714.1"/>
</dbReference>
<feature type="transmembrane region" description="Helical" evidence="1">
    <location>
        <begin position="172"/>
        <end position="190"/>
    </location>
</feature>
<keyword evidence="1" id="KW-0812">Transmembrane</keyword>
<keyword evidence="1" id="KW-0472">Membrane</keyword>